<evidence type="ECO:0000313" key="3">
    <source>
        <dbReference type="Proteomes" id="UP000285523"/>
    </source>
</evidence>
<feature type="compositionally biased region" description="Basic and acidic residues" evidence="1">
    <location>
        <begin position="58"/>
        <end position="88"/>
    </location>
</feature>
<sequence>MKIDKTLAASVALHVLVLGWAMLSFSSKAFELEPQETVAVDTISEDQLAKVMAGMKTGKKENPKPLVEKVAEVKPVDDTVGKIDDKKPPVVTDTAPTPQPKPDKPVEKKPDPPKPVVKEEPKKEEPKKAEKKPEPAKEEAKEAEKKPEPKVDPIAEALKKEEKKKPPPPKPQAEAAAKPPEPAKKAERVFDQSKIAALLDKRDPTRQSVAGDTLNSNAALGLAKGRSADNSATWGAMFKEQVLRCWKKPYGGLEAQRVEAEFSIRLKQDGTLETMPTSLSSPSSAYQRVFQESGLRAIIECAPYRLPPGFFAEWRYFNPVFDSRDL</sequence>
<dbReference type="EMBL" id="QYYD01000029">
    <property type="protein sequence ID" value="RJF68434.1"/>
    <property type="molecule type" value="Genomic_DNA"/>
</dbReference>
<accession>A0A418UYS8</accession>
<dbReference type="Gene3D" id="3.30.1150.10">
    <property type="match status" value="1"/>
</dbReference>
<feature type="compositionally biased region" description="Basic and acidic residues" evidence="1">
    <location>
        <begin position="101"/>
        <end position="165"/>
    </location>
</feature>
<dbReference type="AlphaFoldDB" id="A0A418UYS8"/>
<organism evidence="2 3">
    <name type="scientific">Rhodopseudomonas palustris</name>
    <dbReference type="NCBI Taxonomy" id="1076"/>
    <lineage>
        <taxon>Bacteria</taxon>
        <taxon>Pseudomonadati</taxon>
        <taxon>Pseudomonadota</taxon>
        <taxon>Alphaproteobacteria</taxon>
        <taxon>Hyphomicrobiales</taxon>
        <taxon>Nitrobacteraceae</taxon>
        <taxon>Rhodopseudomonas</taxon>
    </lineage>
</organism>
<dbReference type="OrthoDB" id="7161229at2"/>
<protein>
    <submittedName>
        <fullName evidence="2">Protein TolA</fullName>
    </submittedName>
</protein>
<dbReference type="RefSeq" id="WP_119858771.1">
    <property type="nucleotide sequence ID" value="NZ_QYYD01000029.1"/>
</dbReference>
<name>A0A418UYS8_RHOPL</name>
<dbReference type="SUPFAM" id="SSF74653">
    <property type="entry name" value="TolA/TonB C-terminal domain"/>
    <property type="match status" value="1"/>
</dbReference>
<proteinExistence type="predicted"/>
<feature type="region of interest" description="Disordered" evidence="1">
    <location>
        <begin position="55"/>
        <end position="187"/>
    </location>
</feature>
<dbReference type="Proteomes" id="UP000285523">
    <property type="component" value="Unassembled WGS sequence"/>
</dbReference>
<evidence type="ECO:0000256" key="1">
    <source>
        <dbReference type="SAM" id="MobiDB-lite"/>
    </source>
</evidence>
<reference evidence="2 3" key="1">
    <citation type="submission" date="2018-09" db="EMBL/GenBank/DDBJ databases">
        <title>Draft genome sequence of Rhodopseudomonas palustris 2.1.18.</title>
        <authorList>
            <person name="Robertson S.L."/>
            <person name="Meyer T.E."/>
            <person name="Kyndt J.A."/>
        </authorList>
    </citation>
    <scope>NUCLEOTIDE SEQUENCE [LARGE SCALE GENOMIC DNA]</scope>
    <source>
        <strain evidence="2 3">2.1.18</strain>
    </source>
</reference>
<evidence type="ECO:0000313" key="2">
    <source>
        <dbReference type="EMBL" id="RJF68434.1"/>
    </source>
</evidence>
<gene>
    <name evidence="2" type="ORF">D4Q52_22285</name>
</gene>
<comment type="caution">
    <text evidence="2">The sequence shown here is derived from an EMBL/GenBank/DDBJ whole genome shotgun (WGS) entry which is preliminary data.</text>
</comment>